<dbReference type="EMBL" id="QGNW01001709">
    <property type="protein sequence ID" value="RVW32706.1"/>
    <property type="molecule type" value="Genomic_DNA"/>
</dbReference>
<evidence type="ECO:0000313" key="1">
    <source>
        <dbReference type="EMBL" id="RVW32706.1"/>
    </source>
</evidence>
<name>A0A438DB68_VITVI</name>
<evidence type="ECO:0000313" key="3">
    <source>
        <dbReference type="Proteomes" id="UP000288805"/>
    </source>
</evidence>
<dbReference type="EMBL" id="QGNW01000206">
    <property type="protein sequence ID" value="RVW85230.1"/>
    <property type="molecule type" value="Genomic_DNA"/>
</dbReference>
<dbReference type="AlphaFoldDB" id="A0A438DB68"/>
<dbReference type="GO" id="GO:0032259">
    <property type="term" value="P:methylation"/>
    <property type="evidence" value="ECO:0007669"/>
    <property type="project" value="UniProtKB-KW"/>
</dbReference>
<comment type="caution">
    <text evidence="1">The sequence shown here is derived from an EMBL/GenBank/DDBJ whole genome shotgun (WGS) entry which is preliminary data.</text>
</comment>
<dbReference type="GO" id="GO:0008168">
    <property type="term" value="F:methyltransferase activity"/>
    <property type="evidence" value="ECO:0007669"/>
    <property type="project" value="UniProtKB-KW"/>
</dbReference>
<accession>A0A438DB68</accession>
<keyword evidence="1" id="KW-0489">Methyltransferase</keyword>
<reference evidence="1 3" key="1">
    <citation type="journal article" date="2018" name="PLoS Genet.">
        <title>Population sequencing reveals clonal diversity and ancestral inbreeding in the grapevine cultivar Chardonnay.</title>
        <authorList>
            <person name="Roach M.J."/>
            <person name="Johnson D.L."/>
            <person name="Bohlmann J."/>
            <person name="van Vuuren H.J."/>
            <person name="Jones S.J."/>
            <person name="Pretorius I.S."/>
            <person name="Schmidt S.A."/>
            <person name="Borneman A.R."/>
        </authorList>
    </citation>
    <scope>NUCLEOTIDE SEQUENCE [LARGE SCALE GENOMIC DNA]</scope>
    <source>
        <strain evidence="3">cv. Chardonnay</strain>
        <strain evidence="1">I10V1</strain>
        <tissue evidence="1">Leaf</tissue>
    </source>
</reference>
<organism evidence="1 3">
    <name type="scientific">Vitis vinifera</name>
    <name type="common">Grape</name>
    <dbReference type="NCBI Taxonomy" id="29760"/>
    <lineage>
        <taxon>Eukaryota</taxon>
        <taxon>Viridiplantae</taxon>
        <taxon>Streptophyta</taxon>
        <taxon>Embryophyta</taxon>
        <taxon>Tracheophyta</taxon>
        <taxon>Spermatophyta</taxon>
        <taxon>Magnoliopsida</taxon>
        <taxon>eudicotyledons</taxon>
        <taxon>Gunneridae</taxon>
        <taxon>Pentapetalae</taxon>
        <taxon>rosids</taxon>
        <taxon>Vitales</taxon>
        <taxon>Vitaceae</taxon>
        <taxon>Viteae</taxon>
        <taxon>Vitis</taxon>
    </lineage>
</organism>
<sequence length="53" mass="6132">MAHVAHALKLLQFLSLFSVASLSWPPPLFFWPLFGFGQFLNFRALFSFSRDEV</sequence>
<keyword evidence="1" id="KW-0808">Transferase</keyword>
<dbReference type="Proteomes" id="UP000288805">
    <property type="component" value="Unassembled WGS sequence"/>
</dbReference>
<gene>
    <name evidence="1" type="primary">PLMT_3</name>
    <name evidence="2" type="synonym">PLMT_1</name>
    <name evidence="2" type="ORF">CK203_046605</name>
    <name evidence="1" type="ORF">CK203_112131</name>
</gene>
<protein>
    <submittedName>
        <fullName evidence="1">Phosphatidyl-N-methylethanolamine N-methyltransferase</fullName>
    </submittedName>
</protein>
<evidence type="ECO:0000313" key="2">
    <source>
        <dbReference type="EMBL" id="RVW85230.1"/>
    </source>
</evidence>
<proteinExistence type="predicted"/>